<comment type="caution">
    <text evidence="2">The sequence shown here is derived from an EMBL/GenBank/DDBJ whole genome shotgun (WGS) entry which is preliminary data.</text>
</comment>
<dbReference type="EMBL" id="JACHNC010000001">
    <property type="protein sequence ID" value="MBB4754908.1"/>
    <property type="molecule type" value="Genomic_DNA"/>
</dbReference>
<evidence type="ECO:0000313" key="2">
    <source>
        <dbReference type="EMBL" id="MBB4754908.1"/>
    </source>
</evidence>
<reference evidence="2 3" key="1">
    <citation type="submission" date="2020-08" db="EMBL/GenBank/DDBJ databases">
        <title>Sequencing the genomes of 1000 actinobacteria strains.</title>
        <authorList>
            <person name="Klenk H.-P."/>
        </authorList>
    </citation>
    <scope>NUCLEOTIDE SEQUENCE [LARGE SCALE GENOMIC DNA]</scope>
    <source>
        <strain evidence="2 3">DSM 43150</strain>
    </source>
</reference>
<evidence type="ECO:0000313" key="1">
    <source>
        <dbReference type="EMBL" id="GIE44561.1"/>
    </source>
</evidence>
<gene>
    <name evidence="1" type="ORF">Alo02nite_74590</name>
    <name evidence="2" type="ORF">BJ964_009069</name>
</gene>
<evidence type="ECO:0000313" key="3">
    <source>
        <dbReference type="Proteomes" id="UP000590511"/>
    </source>
</evidence>
<proteinExistence type="predicted"/>
<protein>
    <submittedName>
        <fullName evidence="2">Uncharacterized protein</fullName>
    </submittedName>
</protein>
<dbReference type="AlphaFoldDB" id="A0A7W7MLT8"/>
<reference evidence="1 4" key="2">
    <citation type="submission" date="2021-01" db="EMBL/GenBank/DDBJ databases">
        <title>Whole genome shotgun sequence of Actinoplanes lobatus NBRC 12513.</title>
        <authorList>
            <person name="Komaki H."/>
            <person name="Tamura T."/>
        </authorList>
    </citation>
    <scope>NUCLEOTIDE SEQUENCE [LARGE SCALE GENOMIC DNA]</scope>
    <source>
        <strain evidence="1 4">NBRC 12513</strain>
    </source>
</reference>
<dbReference type="RefSeq" id="WP_188126395.1">
    <property type="nucleotide sequence ID" value="NZ_BOMP01000134.1"/>
</dbReference>
<sequence length="113" mass="12239">MRKLSWQVRSRSAAPVTAVTVNDPHPVSSAGPALVMRFAEQAASTWIPQHDRGDLPGRFVPLLVGRLNPISDSAVPSRLGSFRRTFTHGHVRQSRDAAGDTLIGLAERTPSAF</sequence>
<name>A0A7W7MLT8_9ACTN</name>
<evidence type="ECO:0000313" key="4">
    <source>
        <dbReference type="Proteomes" id="UP000631312"/>
    </source>
</evidence>
<organism evidence="2 3">
    <name type="scientific">Actinoplanes lobatus</name>
    <dbReference type="NCBI Taxonomy" id="113568"/>
    <lineage>
        <taxon>Bacteria</taxon>
        <taxon>Bacillati</taxon>
        <taxon>Actinomycetota</taxon>
        <taxon>Actinomycetes</taxon>
        <taxon>Micromonosporales</taxon>
        <taxon>Micromonosporaceae</taxon>
        <taxon>Actinoplanes</taxon>
    </lineage>
</organism>
<dbReference type="Proteomes" id="UP000590511">
    <property type="component" value="Unassembled WGS sequence"/>
</dbReference>
<keyword evidence="4" id="KW-1185">Reference proteome</keyword>
<accession>A0A7W7MLT8</accession>
<dbReference type="Proteomes" id="UP000631312">
    <property type="component" value="Unassembled WGS sequence"/>
</dbReference>
<dbReference type="EMBL" id="BOMP01000134">
    <property type="protein sequence ID" value="GIE44561.1"/>
    <property type="molecule type" value="Genomic_DNA"/>
</dbReference>